<protein>
    <submittedName>
        <fullName evidence="1">Uncharacterized protein</fullName>
    </submittedName>
</protein>
<keyword evidence="2" id="KW-1185">Reference proteome</keyword>
<accession>A0A0H2RZI9</accession>
<proteinExistence type="predicted"/>
<organism evidence="1 2">
    <name type="scientific">Schizopora paradoxa</name>
    <dbReference type="NCBI Taxonomy" id="27342"/>
    <lineage>
        <taxon>Eukaryota</taxon>
        <taxon>Fungi</taxon>
        <taxon>Dikarya</taxon>
        <taxon>Basidiomycota</taxon>
        <taxon>Agaricomycotina</taxon>
        <taxon>Agaricomycetes</taxon>
        <taxon>Hymenochaetales</taxon>
        <taxon>Schizoporaceae</taxon>
        <taxon>Schizopora</taxon>
    </lineage>
</organism>
<gene>
    <name evidence="1" type="ORF">SCHPADRAFT_530003</name>
</gene>
<dbReference type="OrthoDB" id="2269034at2759"/>
<dbReference type="InParanoid" id="A0A0H2RZI9"/>
<sequence>MSLSIETASRTIVSALNNLSDETLTNGPFPWSFGQPARGCLTDDAEYDALRSNLRVAESVEELLRQMLASASAIVANLKTKFNDVANQHKFHTLPDEILSIVFEMTYRSLSSGHVKMVNELSLVSRRFRNVILGLPVLWSEIAFPYFRIETAELFACRAKSHPLAISLDDAFCWESKGPEFVRVTMGMYALTASLSSRIQKLSVCFSDFSAFNLNFDATKNIFANASFPCLSDLTLKCLTESTRAYRSLCQDWNMPSLTTLRVVNVLPIIPPVILSKILTLSVDANRDSNDGDDDAWRPTEIITFLLSCLSVANLRVAACLFNTHPSRPLPKMESVKRLTVDLHNTGPIAESNILSLVEFRSLTSFRLHLGISDLEDLDEALERIEFLAAPTSVTEVTLTVGVEVGSDAGRAPLRAIEEWCNARFKGLKSLTLGSNRRICRGLFEFTRSIDVLKVIDRNDGEEGMSDRFLSKLMPLWDHPHRTAVIGAEENDDGIDGSGKIRFIDSFSDCESESD</sequence>
<name>A0A0H2RZI9_9AGAM</name>
<reference evidence="1 2" key="1">
    <citation type="submission" date="2015-04" db="EMBL/GenBank/DDBJ databases">
        <title>Complete genome sequence of Schizopora paradoxa KUC8140, a cosmopolitan wood degrader in East Asia.</title>
        <authorList>
            <consortium name="DOE Joint Genome Institute"/>
            <person name="Min B."/>
            <person name="Park H."/>
            <person name="Jang Y."/>
            <person name="Kim J.-J."/>
            <person name="Kim K.H."/>
            <person name="Pangilinan J."/>
            <person name="Lipzen A."/>
            <person name="Riley R."/>
            <person name="Grigoriev I.V."/>
            <person name="Spatafora J.W."/>
            <person name="Choi I.-G."/>
        </authorList>
    </citation>
    <scope>NUCLEOTIDE SEQUENCE [LARGE SCALE GENOMIC DNA]</scope>
    <source>
        <strain evidence="1 2">KUC8140</strain>
    </source>
</reference>
<evidence type="ECO:0000313" key="1">
    <source>
        <dbReference type="EMBL" id="KLO10201.1"/>
    </source>
</evidence>
<dbReference type="EMBL" id="KQ086033">
    <property type="protein sequence ID" value="KLO10201.1"/>
    <property type="molecule type" value="Genomic_DNA"/>
</dbReference>
<dbReference type="Proteomes" id="UP000053477">
    <property type="component" value="Unassembled WGS sequence"/>
</dbReference>
<evidence type="ECO:0000313" key="2">
    <source>
        <dbReference type="Proteomes" id="UP000053477"/>
    </source>
</evidence>
<dbReference type="AlphaFoldDB" id="A0A0H2RZI9"/>